<dbReference type="Proteomes" id="UP001300692">
    <property type="component" value="Unassembled WGS sequence"/>
</dbReference>
<evidence type="ECO:0000313" key="2">
    <source>
        <dbReference type="EMBL" id="MCV9388352.1"/>
    </source>
</evidence>
<keyword evidence="3" id="KW-1185">Reference proteome</keyword>
<gene>
    <name evidence="2" type="ORF">N7U62_16840</name>
</gene>
<evidence type="ECO:0000259" key="1">
    <source>
        <dbReference type="Pfam" id="PF09413"/>
    </source>
</evidence>
<dbReference type="Pfam" id="PF09413">
    <property type="entry name" value="DUF2007"/>
    <property type="match status" value="1"/>
</dbReference>
<dbReference type="EMBL" id="JAOYOD010000001">
    <property type="protein sequence ID" value="MCV9388352.1"/>
    <property type="molecule type" value="Genomic_DNA"/>
</dbReference>
<accession>A0ABT3CXJ5</accession>
<organism evidence="2 3">
    <name type="scientific">Reichenbachiella ulvae</name>
    <dbReference type="NCBI Taxonomy" id="2980104"/>
    <lineage>
        <taxon>Bacteria</taxon>
        <taxon>Pseudomonadati</taxon>
        <taxon>Bacteroidota</taxon>
        <taxon>Cytophagia</taxon>
        <taxon>Cytophagales</taxon>
        <taxon>Reichenbachiellaceae</taxon>
        <taxon>Reichenbachiella</taxon>
    </lineage>
</organism>
<evidence type="ECO:0000313" key="3">
    <source>
        <dbReference type="Proteomes" id="UP001300692"/>
    </source>
</evidence>
<proteinExistence type="predicted"/>
<dbReference type="InterPro" id="IPR018551">
    <property type="entry name" value="DUF2007"/>
</dbReference>
<feature type="domain" description="DUF2007" evidence="1">
    <location>
        <begin position="4"/>
        <end position="62"/>
    </location>
</feature>
<dbReference type="RefSeq" id="WP_264139212.1">
    <property type="nucleotide sequence ID" value="NZ_JAOYOD010000001.1"/>
</dbReference>
<sequence length="68" mass="7844">MTDWQKVYSDKNEYRANIVVSVLEDFGIQPVLVNKKDAAYQLGHFEVHVAADHVIRAIKIIKDDINFN</sequence>
<name>A0ABT3CXJ5_9BACT</name>
<protein>
    <submittedName>
        <fullName evidence="2">DUF2007 domain-containing protein</fullName>
    </submittedName>
</protein>
<reference evidence="2 3" key="1">
    <citation type="submission" date="2022-10" db="EMBL/GenBank/DDBJ databases">
        <title>Comparative genomics and taxonomic characterization of three novel marine species of genus Reichenbachiella exhibiting antioxidant and polysaccharide degradation activities.</title>
        <authorList>
            <person name="Muhammad N."/>
            <person name="Lee Y.-J."/>
            <person name="Ko J."/>
            <person name="Kim S.-G."/>
        </authorList>
    </citation>
    <scope>NUCLEOTIDE SEQUENCE [LARGE SCALE GENOMIC DNA]</scope>
    <source>
        <strain evidence="2 3">ABR2-5</strain>
    </source>
</reference>
<comment type="caution">
    <text evidence="2">The sequence shown here is derived from an EMBL/GenBank/DDBJ whole genome shotgun (WGS) entry which is preliminary data.</text>
</comment>